<dbReference type="GO" id="GO:0004516">
    <property type="term" value="F:nicotinate phosphoribosyltransferase activity"/>
    <property type="evidence" value="ECO:0007669"/>
    <property type="project" value="UniProtKB-EC"/>
</dbReference>
<name>A0A0F7IGC9_9EURY</name>
<dbReference type="GeneID" id="24803565"/>
<evidence type="ECO:0000256" key="1">
    <source>
        <dbReference type="ARBA" id="ARBA00004952"/>
    </source>
</evidence>
<dbReference type="STRING" id="113653.GAH_00988"/>
<dbReference type="InterPro" id="IPR053190">
    <property type="entry name" value="NAPRTase-like"/>
</dbReference>
<dbReference type="HOGENOM" id="CLU_043773_0_0_2"/>
<dbReference type="PANTHER" id="PTHR43202:SF1">
    <property type="entry name" value="NICOTINATE PHOSPHORIBOSYLTRANSFERASE"/>
    <property type="match status" value="1"/>
</dbReference>
<dbReference type="RefSeq" id="WP_048095025.1">
    <property type="nucleotide sequence ID" value="NZ_CP011267.1"/>
</dbReference>
<dbReference type="UniPathway" id="UPA00253">
    <property type="reaction ID" value="UER00457"/>
</dbReference>
<proteinExistence type="predicted"/>
<dbReference type="CDD" id="cd01571">
    <property type="entry name" value="NAPRTase_B"/>
    <property type="match status" value="1"/>
</dbReference>
<feature type="domain" description="Quinolinate phosphoribosyl transferase C-terminal" evidence="8">
    <location>
        <begin position="107"/>
        <end position="294"/>
    </location>
</feature>
<accession>A0A0F7IGC9</accession>
<comment type="catalytic activity">
    <reaction evidence="7">
        <text>5-phospho-alpha-D-ribose 1-diphosphate + nicotinate + ATP + H2O = nicotinate beta-D-ribonucleotide + ADP + phosphate + diphosphate</text>
        <dbReference type="Rhea" id="RHEA:36163"/>
        <dbReference type="ChEBI" id="CHEBI:15377"/>
        <dbReference type="ChEBI" id="CHEBI:30616"/>
        <dbReference type="ChEBI" id="CHEBI:32544"/>
        <dbReference type="ChEBI" id="CHEBI:33019"/>
        <dbReference type="ChEBI" id="CHEBI:43474"/>
        <dbReference type="ChEBI" id="CHEBI:57502"/>
        <dbReference type="ChEBI" id="CHEBI:58017"/>
        <dbReference type="ChEBI" id="CHEBI:456216"/>
        <dbReference type="EC" id="6.3.4.21"/>
    </reaction>
</comment>
<evidence type="ECO:0000313" key="11">
    <source>
        <dbReference type="Proteomes" id="UP000034723"/>
    </source>
</evidence>
<dbReference type="InParanoid" id="A0A0F7IGC9"/>
<dbReference type="EC" id="6.3.4.21" evidence="2"/>
<evidence type="ECO:0000256" key="3">
    <source>
        <dbReference type="ARBA" id="ARBA00022553"/>
    </source>
</evidence>
<dbReference type="InterPro" id="IPR007229">
    <property type="entry name" value="Nic_PRibTrfase-Fam"/>
</dbReference>
<evidence type="ECO:0000256" key="5">
    <source>
        <dbReference type="ARBA" id="ARBA00022642"/>
    </source>
</evidence>
<organism evidence="10 11">
    <name type="scientific">Geoglobus ahangari</name>
    <dbReference type="NCBI Taxonomy" id="113653"/>
    <lineage>
        <taxon>Archaea</taxon>
        <taxon>Methanobacteriati</taxon>
        <taxon>Methanobacteriota</taxon>
        <taxon>Archaeoglobi</taxon>
        <taxon>Archaeoglobales</taxon>
        <taxon>Archaeoglobaceae</taxon>
        <taxon>Geoglobus</taxon>
    </lineage>
</organism>
<evidence type="ECO:0000256" key="4">
    <source>
        <dbReference type="ARBA" id="ARBA00022598"/>
    </source>
</evidence>
<evidence type="ECO:0000256" key="6">
    <source>
        <dbReference type="ARBA" id="ARBA00022679"/>
    </source>
</evidence>
<dbReference type="AlphaFoldDB" id="A0A0F7IGC9"/>
<evidence type="ECO:0000259" key="9">
    <source>
        <dbReference type="Pfam" id="PF02749"/>
    </source>
</evidence>
<dbReference type="SUPFAM" id="SSF54675">
    <property type="entry name" value="Nicotinate/Quinolinate PRTase N-terminal domain-like"/>
    <property type="match status" value="1"/>
</dbReference>
<comment type="pathway">
    <text evidence="1">Cofactor biosynthesis; NAD(+) biosynthesis; nicotinate D-ribonucleotide from nicotinate: step 1/1.</text>
</comment>
<dbReference type="GO" id="GO:0009435">
    <property type="term" value="P:NAD+ biosynthetic process"/>
    <property type="evidence" value="ECO:0007669"/>
    <property type="project" value="UniProtKB-UniPathway"/>
</dbReference>
<dbReference type="PATRIC" id="fig|113653.22.peg.986"/>
<keyword evidence="10" id="KW-0328">Glycosyltransferase</keyword>
<dbReference type="SUPFAM" id="SSF51690">
    <property type="entry name" value="Nicotinate/Quinolinate PRTase C-terminal domain-like"/>
    <property type="match status" value="1"/>
</dbReference>
<gene>
    <name evidence="10" type="ORF">GAH_00988</name>
</gene>
<evidence type="ECO:0000313" key="10">
    <source>
        <dbReference type="EMBL" id="AKG91687.1"/>
    </source>
</evidence>
<dbReference type="GO" id="GO:0004514">
    <property type="term" value="F:nicotinate-nucleotide diphosphorylase (carboxylating) activity"/>
    <property type="evidence" value="ECO:0007669"/>
    <property type="project" value="InterPro"/>
</dbReference>
<dbReference type="KEGG" id="gah:GAH_00988"/>
<dbReference type="InterPro" id="IPR037128">
    <property type="entry name" value="Quinolinate_PRibosylTase_N_sf"/>
</dbReference>
<evidence type="ECO:0000256" key="7">
    <source>
        <dbReference type="ARBA" id="ARBA00048668"/>
    </source>
</evidence>
<dbReference type="Gene3D" id="3.20.20.70">
    <property type="entry name" value="Aldolase class I"/>
    <property type="match status" value="1"/>
</dbReference>
<keyword evidence="3" id="KW-0597">Phosphoprotein</keyword>
<evidence type="ECO:0000256" key="2">
    <source>
        <dbReference type="ARBA" id="ARBA00013236"/>
    </source>
</evidence>
<dbReference type="InterPro" id="IPR022412">
    <property type="entry name" value="Quinolinate_PRibosylTrfase_N"/>
</dbReference>
<reference evidence="10 11" key="1">
    <citation type="submission" date="2015-04" db="EMBL/GenBank/DDBJ databases">
        <title>The complete genome sequence of the hyperthermophilic, obligate iron-reducing archaeon Geoglobus ahangari strain 234T.</title>
        <authorList>
            <person name="Manzella M.P."/>
            <person name="Holmes D.E."/>
            <person name="Rocheleau J.M."/>
            <person name="Chung A."/>
            <person name="Reguera G."/>
            <person name="Kashefi K."/>
        </authorList>
    </citation>
    <scope>NUCLEOTIDE SEQUENCE [LARGE SCALE GENOMIC DNA]</scope>
    <source>
        <strain evidence="10 11">234</strain>
    </source>
</reference>
<dbReference type="EMBL" id="CP011267">
    <property type="protein sequence ID" value="AKG91687.1"/>
    <property type="molecule type" value="Genomic_DNA"/>
</dbReference>
<dbReference type="NCBIfam" id="NF006415">
    <property type="entry name" value="PRK08662.1"/>
    <property type="match status" value="1"/>
</dbReference>
<dbReference type="PANTHER" id="PTHR43202">
    <property type="entry name" value="NICOTINATE-NUCLEOTIDE PYROPHOSPHORYLASE"/>
    <property type="match status" value="1"/>
</dbReference>
<protein>
    <recommendedName>
        <fullName evidence="2">nicotinate phosphoribosyltransferase</fullName>
        <ecNumber evidence="2">6.3.4.21</ecNumber>
    </recommendedName>
</protein>
<dbReference type="Pfam" id="PF01729">
    <property type="entry name" value="QRPTase_C"/>
    <property type="match status" value="1"/>
</dbReference>
<keyword evidence="6 10" id="KW-0808">Transferase</keyword>
<dbReference type="Gene3D" id="3.90.1170.20">
    <property type="entry name" value="Quinolinate phosphoribosyl transferase, N-terminal domain"/>
    <property type="match status" value="1"/>
</dbReference>
<sequence length="384" mass="43345">MFLVVRDEDIKKGLTTDKYFIWTEKILREKRVNPYVVAEFTASRWGIFSGLNDVLRLMEGINVDIYAMPEGTLFFPHEPVMVVTGHYLDFARFETAMLGFICHSSGVSTKAFRAKLAAGDKRVLSFGTRRQHPAIAAMIERAAWIGGVDGVSNVAAEKYLGIESVGTMPHALIISFGDQVAAWRAYDEVVDESVPRTMLVDTYCDEKSEAIRAVENVERVDAVRLDTPSSRRGNIRKIIEEIRWELDIRGRRDVRIVLSGGLDIEDILSLRDVVDAFGVGTSIAGAGPIDFSMDIVERNGEFCAKRGKRSGMKQVYRDWETLEDEVRLFSQDGPEGKEPLLEKVMEGGRILKETDLNFARDLALRQMEIIRRIGRAEEFVRDEV</sequence>
<keyword evidence="4 10" id="KW-0436">Ligase</keyword>
<dbReference type="InterPro" id="IPR013785">
    <property type="entry name" value="Aldolase_TIM"/>
</dbReference>
<dbReference type="PIRSF" id="PIRSF000484">
    <property type="entry name" value="NAPRT"/>
    <property type="match status" value="1"/>
</dbReference>
<dbReference type="InterPro" id="IPR035809">
    <property type="entry name" value="NAPRTase_arc-type"/>
</dbReference>
<keyword evidence="11" id="KW-1185">Reference proteome</keyword>
<keyword evidence="5" id="KW-0662">Pyridine nucleotide biosynthesis</keyword>
<dbReference type="Proteomes" id="UP000034723">
    <property type="component" value="Chromosome"/>
</dbReference>
<evidence type="ECO:0000259" key="8">
    <source>
        <dbReference type="Pfam" id="PF01729"/>
    </source>
</evidence>
<dbReference type="InterPro" id="IPR036068">
    <property type="entry name" value="Nicotinate_pribotase-like_C"/>
</dbReference>
<dbReference type="InterPro" id="IPR002638">
    <property type="entry name" value="Quinolinate_PRibosylTrfase_C"/>
</dbReference>
<feature type="domain" description="Quinolinate phosphoribosyl transferase N-terminal" evidence="9">
    <location>
        <begin position="19"/>
        <end position="105"/>
    </location>
</feature>
<dbReference type="Pfam" id="PF02749">
    <property type="entry name" value="QRPTase_N"/>
    <property type="match status" value="1"/>
</dbReference>